<dbReference type="OrthoDB" id="7770859at2"/>
<dbReference type="RefSeq" id="WP_110815702.1">
    <property type="nucleotide sequence ID" value="NZ_QJTE01000011.1"/>
</dbReference>
<sequence length="199" mass="21531">MTLAFWPAAAQAHLAARKAIAPRRLLWLKIKTLAGAPFSVGFWTGDQDDTFVVEGESRTYYGAQGGLALPEARSKVGTGIRSSEAKLMVTPEAEAVLRGYNTRFGTAEVHTALYDPEGEVLLGIRRDLRVSIDGSPISTPAIDGGDASMGLRLVSSARRGTLTRNGKKSDQSQQERHPGDRFRRFGDLGDTASDAWGKR</sequence>
<protein>
    <submittedName>
        <fullName evidence="2">Uncharacterized protein</fullName>
    </submittedName>
</protein>
<feature type="region of interest" description="Disordered" evidence="1">
    <location>
        <begin position="157"/>
        <end position="199"/>
    </location>
</feature>
<proteinExistence type="predicted"/>
<name>A0A318SSE8_9RHOB</name>
<evidence type="ECO:0000313" key="3">
    <source>
        <dbReference type="Proteomes" id="UP000248311"/>
    </source>
</evidence>
<organism evidence="2 3">
    <name type="scientific">Pseudoroseicyclus aestuarii</name>
    <dbReference type="NCBI Taxonomy" id="1795041"/>
    <lineage>
        <taxon>Bacteria</taxon>
        <taxon>Pseudomonadati</taxon>
        <taxon>Pseudomonadota</taxon>
        <taxon>Alphaproteobacteria</taxon>
        <taxon>Rhodobacterales</taxon>
        <taxon>Paracoccaceae</taxon>
        <taxon>Pseudoroseicyclus</taxon>
    </lineage>
</organism>
<evidence type="ECO:0000313" key="2">
    <source>
        <dbReference type="EMBL" id="PYE80810.1"/>
    </source>
</evidence>
<keyword evidence="3" id="KW-1185">Reference proteome</keyword>
<evidence type="ECO:0000256" key="1">
    <source>
        <dbReference type="SAM" id="MobiDB-lite"/>
    </source>
</evidence>
<reference evidence="2 3" key="1">
    <citation type="submission" date="2018-06" db="EMBL/GenBank/DDBJ databases">
        <title>Genomic Encyclopedia of Type Strains, Phase III (KMG-III): the genomes of soil and plant-associated and newly described type strains.</title>
        <authorList>
            <person name="Whitman W."/>
        </authorList>
    </citation>
    <scope>NUCLEOTIDE SEQUENCE [LARGE SCALE GENOMIC DNA]</scope>
    <source>
        <strain evidence="2 3">CECT 9025</strain>
    </source>
</reference>
<feature type="compositionally biased region" description="Basic and acidic residues" evidence="1">
    <location>
        <begin position="167"/>
        <end position="187"/>
    </location>
</feature>
<dbReference type="Proteomes" id="UP000248311">
    <property type="component" value="Unassembled WGS sequence"/>
</dbReference>
<gene>
    <name evidence="2" type="ORF">DFP88_11120</name>
</gene>
<accession>A0A318SSE8</accession>
<dbReference type="AlphaFoldDB" id="A0A318SSE8"/>
<comment type="caution">
    <text evidence="2">The sequence shown here is derived from an EMBL/GenBank/DDBJ whole genome shotgun (WGS) entry which is preliminary data.</text>
</comment>
<dbReference type="EMBL" id="QJTE01000011">
    <property type="protein sequence ID" value="PYE80810.1"/>
    <property type="molecule type" value="Genomic_DNA"/>
</dbReference>